<evidence type="ECO:0000313" key="1">
    <source>
        <dbReference type="EMBL" id="CAH1263466.1"/>
    </source>
</evidence>
<evidence type="ECO:0000313" key="2">
    <source>
        <dbReference type="Proteomes" id="UP000838412"/>
    </source>
</evidence>
<sequence>MKKAQEAYQRTIEHAESEHPKQMLHSQSRVPQLAKIGLALLYLGCRESVDISRLGFSKVSLDDLTKAKNVIAVLDKGGTVCNVSEFLLMMTKTCLHYRLGSYQRAYDLAQEAKAFATEHSFVGYLDFADRTVQFLQNYV</sequence>
<keyword evidence="2" id="KW-1185">Reference proteome</keyword>
<organism evidence="1 2">
    <name type="scientific">Branchiostoma lanceolatum</name>
    <name type="common">Common lancelet</name>
    <name type="synonym">Amphioxus lanceolatum</name>
    <dbReference type="NCBI Taxonomy" id="7740"/>
    <lineage>
        <taxon>Eukaryota</taxon>
        <taxon>Metazoa</taxon>
        <taxon>Chordata</taxon>
        <taxon>Cephalochordata</taxon>
        <taxon>Leptocardii</taxon>
        <taxon>Amphioxiformes</taxon>
        <taxon>Branchiostomatidae</taxon>
        <taxon>Branchiostoma</taxon>
    </lineage>
</organism>
<name>A0A8J9ZTS4_BRALA</name>
<dbReference type="Proteomes" id="UP000838412">
    <property type="component" value="Chromosome 4"/>
</dbReference>
<dbReference type="AlphaFoldDB" id="A0A8J9ZTS4"/>
<proteinExistence type="predicted"/>
<dbReference type="EMBL" id="OV696689">
    <property type="protein sequence ID" value="CAH1263466.1"/>
    <property type="molecule type" value="Genomic_DNA"/>
</dbReference>
<gene>
    <name evidence="1" type="primary">Hypp2709</name>
    <name evidence="1" type="ORF">BLAG_LOCUS18157</name>
</gene>
<reference evidence="1" key="1">
    <citation type="submission" date="2022-01" db="EMBL/GenBank/DDBJ databases">
        <authorList>
            <person name="Braso-Vives M."/>
        </authorList>
    </citation>
    <scope>NUCLEOTIDE SEQUENCE</scope>
</reference>
<protein>
    <submittedName>
        <fullName evidence="1">Hypp2709 protein</fullName>
    </submittedName>
</protein>
<accession>A0A8J9ZTS4</accession>